<name>A0A6L5Z218_9RHOB</name>
<dbReference type="RefSeq" id="WP_154447109.1">
    <property type="nucleotide sequence ID" value="NZ_WIND01000011.1"/>
</dbReference>
<organism evidence="1 2">
    <name type="scientific">Halovulum marinum</name>
    <dbReference type="NCBI Taxonomy" id="2662447"/>
    <lineage>
        <taxon>Bacteria</taxon>
        <taxon>Pseudomonadati</taxon>
        <taxon>Pseudomonadota</taxon>
        <taxon>Alphaproteobacteria</taxon>
        <taxon>Rhodobacterales</taxon>
        <taxon>Paracoccaceae</taxon>
        <taxon>Halovulum</taxon>
    </lineage>
</organism>
<keyword evidence="2" id="KW-1185">Reference proteome</keyword>
<accession>A0A6L5Z218</accession>
<sequence>MAVPLAPIAFTALRFGAVAAAAWYINRRARPAPKHVWRERALDDLPEGVDVTMDRSDSESNAHAGARLSRTVRLGQGAAFEIDIAGMGRLRVRRAD</sequence>
<gene>
    <name evidence="1" type="ORF">GE300_13500</name>
</gene>
<proteinExistence type="predicted"/>
<protein>
    <submittedName>
        <fullName evidence="1">Uncharacterized protein</fullName>
    </submittedName>
</protein>
<dbReference type="AlphaFoldDB" id="A0A6L5Z218"/>
<reference evidence="1 2" key="1">
    <citation type="submission" date="2019-10" db="EMBL/GenBank/DDBJ databases">
        <title>Cognatihalovulum marinum gen. nov. sp. nov., a new member of the family Rhodobacteraceae isolated from deep seawater of the Northwest Indian Ocean.</title>
        <authorList>
            <person name="Ruan C."/>
            <person name="Wang J."/>
            <person name="Zheng X."/>
            <person name="Song L."/>
            <person name="Zhu Y."/>
            <person name="Huang Y."/>
            <person name="Lu Z."/>
            <person name="Du W."/>
            <person name="Huang L."/>
            <person name="Dai X."/>
        </authorList>
    </citation>
    <scope>NUCLEOTIDE SEQUENCE [LARGE SCALE GENOMIC DNA]</scope>
    <source>
        <strain evidence="1 2">2CG4</strain>
    </source>
</reference>
<comment type="caution">
    <text evidence="1">The sequence shown here is derived from an EMBL/GenBank/DDBJ whole genome shotgun (WGS) entry which is preliminary data.</text>
</comment>
<evidence type="ECO:0000313" key="1">
    <source>
        <dbReference type="EMBL" id="MSU90616.1"/>
    </source>
</evidence>
<dbReference type="EMBL" id="WIND01000011">
    <property type="protein sequence ID" value="MSU90616.1"/>
    <property type="molecule type" value="Genomic_DNA"/>
</dbReference>
<dbReference type="Proteomes" id="UP000474957">
    <property type="component" value="Unassembled WGS sequence"/>
</dbReference>
<evidence type="ECO:0000313" key="2">
    <source>
        <dbReference type="Proteomes" id="UP000474957"/>
    </source>
</evidence>